<evidence type="ECO:0000313" key="2">
    <source>
        <dbReference type="Proteomes" id="UP001497680"/>
    </source>
</evidence>
<accession>A0ACC0D4W7</accession>
<comment type="caution">
    <text evidence="1">The sequence shown here is derived from an EMBL/GenBank/DDBJ whole genome shotgun (WGS) entry which is preliminary data.</text>
</comment>
<evidence type="ECO:0000313" key="1">
    <source>
        <dbReference type="EMBL" id="KAI6087716.1"/>
    </source>
</evidence>
<dbReference type="EMBL" id="MU394306">
    <property type="protein sequence ID" value="KAI6087716.1"/>
    <property type="molecule type" value="Genomic_DNA"/>
</dbReference>
<protein>
    <submittedName>
        <fullName evidence="1">Uncharacterized protein</fullName>
    </submittedName>
</protein>
<reference evidence="1 2" key="1">
    <citation type="journal article" date="2022" name="New Phytol.">
        <title>Ecological generalism drives hyperdiversity of secondary metabolite gene clusters in xylarialean endophytes.</title>
        <authorList>
            <person name="Franco M.E.E."/>
            <person name="Wisecaver J.H."/>
            <person name="Arnold A.E."/>
            <person name="Ju Y.M."/>
            <person name="Slot J.C."/>
            <person name="Ahrendt S."/>
            <person name="Moore L.P."/>
            <person name="Eastman K.E."/>
            <person name="Scott K."/>
            <person name="Konkel Z."/>
            <person name="Mondo S.J."/>
            <person name="Kuo A."/>
            <person name="Hayes R.D."/>
            <person name="Haridas S."/>
            <person name="Andreopoulos B."/>
            <person name="Riley R."/>
            <person name="LaButti K."/>
            <person name="Pangilinan J."/>
            <person name="Lipzen A."/>
            <person name="Amirebrahimi M."/>
            <person name="Yan J."/>
            <person name="Adam C."/>
            <person name="Keymanesh K."/>
            <person name="Ng V."/>
            <person name="Louie K."/>
            <person name="Northen T."/>
            <person name="Drula E."/>
            <person name="Henrissat B."/>
            <person name="Hsieh H.M."/>
            <person name="Youens-Clark K."/>
            <person name="Lutzoni F."/>
            <person name="Miadlikowska J."/>
            <person name="Eastwood D.C."/>
            <person name="Hamelin R.C."/>
            <person name="Grigoriev I.V."/>
            <person name="U'Ren J.M."/>
        </authorList>
    </citation>
    <scope>NUCLEOTIDE SEQUENCE [LARGE SCALE GENOMIC DNA]</scope>
    <source>
        <strain evidence="1 2">ER1909</strain>
    </source>
</reference>
<name>A0ACC0D4W7_9PEZI</name>
<keyword evidence="2" id="KW-1185">Reference proteome</keyword>
<dbReference type="Proteomes" id="UP001497680">
    <property type="component" value="Unassembled WGS sequence"/>
</dbReference>
<proteinExistence type="predicted"/>
<sequence>MSDTDHRQTIAKMLDIINRLQNLGKKFFPTPDLDPERRLSPEEDVSTDEDEEASGNVEKPYEPTMLWHDNISLDNILVDENGVLRGIIDWECVVCIPLYEACQFPAFLHQARDRHVEPQTPYRVTRTRPLTSQDLQTYEIQLRQHHITMLRHLFLAEMRDICPEWLQIFQSRGDWRDYEAAVQNCDNEFAYEMVDRWVTSVEEQSVFDEGLWRLHELLMS</sequence>
<gene>
    <name evidence="1" type="ORF">F4821DRAFT_277635</name>
</gene>
<organism evidence="1 2">
    <name type="scientific">Hypoxylon rubiginosum</name>
    <dbReference type="NCBI Taxonomy" id="110542"/>
    <lineage>
        <taxon>Eukaryota</taxon>
        <taxon>Fungi</taxon>
        <taxon>Dikarya</taxon>
        <taxon>Ascomycota</taxon>
        <taxon>Pezizomycotina</taxon>
        <taxon>Sordariomycetes</taxon>
        <taxon>Xylariomycetidae</taxon>
        <taxon>Xylariales</taxon>
        <taxon>Hypoxylaceae</taxon>
        <taxon>Hypoxylon</taxon>
    </lineage>
</organism>